<feature type="compositionally biased region" description="Basic and acidic residues" evidence="1">
    <location>
        <begin position="174"/>
        <end position="196"/>
    </location>
</feature>
<feature type="region of interest" description="Disordered" evidence="1">
    <location>
        <begin position="115"/>
        <end position="216"/>
    </location>
</feature>
<sequence>MENRIWNAHPRNFTRIYDLFDPASIIKLCGYKVIDPSPNWTERHTRKSKRPAPRKVISNVDPISAAEYPNTAADDSTAAAAPPFSAQPEDETSIPATKSSVIDIKTLVQLEFEAGKSSTRATTTADVTPPSNQPEGDIGKLSIPATTSAPRSGKSKAAPPSEPTTTSSKLKRPRSTEKSESSSSKDSKRARQDSPNKKSNSPGETSKQNLEHLHSA</sequence>
<evidence type="ECO:0000256" key="1">
    <source>
        <dbReference type="SAM" id="MobiDB-lite"/>
    </source>
</evidence>
<feature type="compositionally biased region" description="Basic residues" evidence="1">
    <location>
        <begin position="44"/>
        <end position="53"/>
    </location>
</feature>
<proteinExistence type="predicted"/>
<feature type="compositionally biased region" description="Polar residues" evidence="1">
    <location>
        <begin position="197"/>
        <end position="208"/>
    </location>
</feature>
<evidence type="ECO:0000313" key="2">
    <source>
        <dbReference type="EMBL" id="CZR57102.1"/>
    </source>
</evidence>
<accession>A0A1L7WWE5</accession>
<name>A0A1L7WWE5_9HELO</name>
<feature type="compositionally biased region" description="Polar residues" evidence="1">
    <location>
        <begin position="116"/>
        <end position="134"/>
    </location>
</feature>
<dbReference type="EMBL" id="FJOG01000009">
    <property type="protein sequence ID" value="CZR57102.1"/>
    <property type="molecule type" value="Genomic_DNA"/>
</dbReference>
<protein>
    <submittedName>
        <fullName evidence="2">Uncharacterized protein</fullName>
    </submittedName>
</protein>
<feature type="region of interest" description="Disordered" evidence="1">
    <location>
        <begin position="41"/>
        <end position="98"/>
    </location>
</feature>
<feature type="compositionally biased region" description="Low complexity" evidence="1">
    <location>
        <begin position="71"/>
        <end position="86"/>
    </location>
</feature>
<gene>
    <name evidence="2" type="ORF">PAC_06991</name>
</gene>
<dbReference type="Proteomes" id="UP000184330">
    <property type="component" value="Unassembled WGS sequence"/>
</dbReference>
<evidence type="ECO:0000313" key="3">
    <source>
        <dbReference type="Proteomes" id="UP000184330"/>
    </source>
</evidence>
<dbReference type="AlphaFoldDB" id="A0A1L7WWE5"/>
<reference evidence="2 3" key="1">
    <citation type="submission" date="2016-03" db="EMBL/GenBank/DDBJ databases">
        <authorList>
            <person name="Ploux O."/>
        </authorList>
    </citation>
    <scope>NUCLEOTIDE SEQUENCE [LARGE SCALE GENOMIC DNA]</scope>
    <source>
        <strain evidence="2 3">UAMH 11012</strain>
    </source>
</reference>
<organism evidence="2 3">
    <name type="scientific">Phialocephala subalpina</name>
    <dbReference type="NCBI Taxonomy" id="576137"/>
    <lineage>
        <taxon>Eukaryota</taxon>
        <taxon>Fungi</taxon>
        <taxon>Dikarya</taxon>
        <taxon>Ascomycota</taxon>
        <taxon>Pezizomycotina</taxon>
        <taxon>Leotiomycetes</taxon>
        <taxon>Helotiales</taxon>
        <taxon>Mollisiaceae</taxon>
        <taxon>Phialocephala</taxon>
        <taxon>Phialocephala fortinii species complex</taxon>
    </lineage>
</organism>
<keyword evidence="3" id="KW-1185">Reference proteome</keyword>